<reference evidence="2 3" key="1">
    <citation type="submission" date="2014-07" db="EMBL/GenBank/DDBJ databases">
        <title>Draft genome sequence of Thalassospira profundimaris S25-3-2.</title>
        <authorList>
            <person name="Lai Q."/>
            <person name="Shao Z."/>
        </authorList>
    </citation>
    <scope>NUCLEOTIDE SEQUENCE [LARGE SCALE GENOMIC DNA]</scope>
    <source>
        <strain evidence="2 3">S25-3-2</strain>
    </source>
</reference>
<evidence type="ECO:0000256" key="1">
    <source>
        <dbReference type="SAM" id="SignalP"/>
    </source>
</evidence>
<protein>
    <recommendedName>
        <fullName evidence="4">Lipoprotein</fullName>
    </recommendedName>
</protein>
<sequence>MTMALRFLTVVMLAGFLAACGEVPRPFEGAGRAGSPELLDVPDAQTVKVDIATDLPGGAARHLARAMVRALRAGDIAAYSDDPSPGKYVLHPNVIARLDQTGQAHVDVTWLLYNSQGLAIDSMSNSGQITAQSWFAGGPTGPEDGTMNVPPDIARKIAKLSGEESKPDDPAAREFDALVKAPAAWVLAKISGDRPSMVMAKPLKVALIEFAGAPGDGNEALKRSARAFLQAKGITVDDDIGPQTIVLSASVNVTPVKKAKGTPELDRVSIDWGLLDDSGHELGQMSQNNAVPHGKLDQKWGSVASLAAQAAVDALEGALGQIARDRGLLLRPDRQ</sequence>
<organism evidence="2 3">
    <name type="scientific">Thalassospira profundimaris</name>
    <dbReference type="NCBI Taxonomy" id="502049"/>
    <lineage>
        <taxon>Bacteria</taxon>
        <taxon>Pseudomonadati</taxon>
        <taxon>Pseudomonadota</taxon>
        <taxon>Alphaproteobacteria</taxon>
        <taxon>Rhodospirillales</taxon>
        <taxon>Thalassospiraceae</taxon>
        <taxon>Thalassospira</taxon>
    </lineage>
</organism>
<dbReference type="Proteomes" id="UP000252517">
    <property type="component" value="Unassembled WGS sequence"/>
</dbReference>
<evidence type="ECO:0000313" key="2">
    <source>
        <dbReference type="EMBL" id="RCK44738.1"/>
    </source>
</evidence>
<dbReference type="PROSITE" id="PS51257">
    <property type="entry name" value="PROKAR_LIPOPROTEIN"/>
    <property type="match status" value="1"/>
</dbReference>
<proteinExistence type="predicted"/>
<feature type="chain" id="PRO_5016778148" description="Lipoprotein" evidence="1">
    <location>
        <begin position="20"/>
        <end position="335"/>
    </location>
</feature>
<gene>
    <name evidence="2" type="ORF">TH25_18905</name>
</gene>
<evidence type="ECO:0008006" key="4">
    <source>
        <dbReference type="Google" id="ProtNLM"/>
    </source>
</evidence>
<dbReference type="EMBL" id="JPWH01000019">
    <property type="protein sequence ID" value="RCK44738.1"/>
    <property type="molecule type" value="Genomic_DNA"/>
</dbReference>
<accession>A0A367WTL8</accession>
<evidence type="ECO:0000313" key="3">
    <source>
        <dbReference type="Proteomes" id="UP000252517"/>
    </source>
</evidence>
<name>A0A367WTL8_9PROT</name>
<dbReference type="AlphaFoldDB" id="A0A367WTL8"/>
<feature type="signal peptide" evidence="1">
    <location>
        <begin position="1"/>
        <end position="19"/>
    </location>
</feature>
<comment type="caution">
    <text evidence="2">The sequence shown here is derived from an EMBL/GenBank/DDBJ whole genome shotgun (WGS) entry which is preliminary data.</text>
</comment>
<keyword evidence="1" id="KW-0732">Signal</keyword>
<dbReference type="OrthoDB" id="8448536at2"/>